<dbReference type="PRINTS" id="PR00813">
    <property type="entry name" value="BCTERIALGSPG"/>
</dbReference>
<accession>A3ZTU6</accession>
<organism evidence="3 4">
    <name type="scientific">Blastopirellula marina DSM 3645</name>
    <dbReference type="NCBI Taxonomy" id="314230"/>
    <lineage>
        <taxon>Bacteria</taxon>
        <taxon>Pseudomonadati</taxon>
        <taxon>Planctomycetota</taxon>
        <taxon>Planctomycetia</taxon>
        <taxon>Pirellulales</taxon>
        <taxon>Pirellulaceae</taxon>
        <taxon>Blastopirellula</taxon>
    </lineage>
</organism>
<evidence type="ECO:0000313" key="4">
    <source>
        <dbReference type="Proteomes" id="UP000004358"/>
    </source>
</evidence>
<evidence type="ECO:0000313" key="3">
    <source>
        <dbReference type="EMBL" id="EAQ80003.1"/>
    </source>
</evidence>
<dbReference type="PANTHER" id="PTHR30093">
    <property type="entry name" value="GENERAL SECRETION PATHWAY PROTEIN G"/>
    <property type="match status" value="1"/>
</dbReference>
<gene>
    <name evidence="3" type="ORF">DSM3645_05255</name>
</gene>
<feature type="transmembrane region" description="Helical" evidence="2">
    <location>
        <begin position="20"/>
        <end position="44"/>
    </location>
</feature>
<dbReference type="InterPro" id="IPR012902">
    <property type="entry name" value="N_methyl_site"/>
</dbReference>
<evidence type="ECO:0000256" key="1">
    <source>
        <dbReference type="ARBA" id="ARBA00022481"/>
    </source>
</evidence>
<dbReference type="Gene3D" id="3.30.700.10">
    <property type="entry name" value="Glycoprotein, Type 4 Pilin"/>
    <property type="match status" value="1"/>
</dbReference>
<keyword evidence="2" id="KW-0472">Membrane</keyword>
<keyword evidence="2" id="KW-1133">Transmembrane helix</keyword>
<proteinExistence type="predicted"/>
<dbReference type="InterPro" id="IPR000983">
    <property type="entry name" value="Bac_GSPG_pilin"/>
</dbReference>
<dbReference type="PROSITE" id="PS00409">
    <property type="entry name" value="PROKAR_NTER_METHYL"/>
    <property type="match status" value="1"/>
</dbReference>
<keyword evidence="2" id="KW-0812">Transmembrane</keyword>
<dbReference type="STRING" id="314230.DSM3645_05255"/>
<dbReference type="SUPFAM" id="SSF54523">
    <property type="entry name" value="Pili subunits"/>
    <property type="match status" value="1"/>
</dbReference>
<dbReference type="Pfam" id="PF07963">
    <property type="entry name" value="N_methyl"/>
    <property type="match status" value="1"/>
</dbReference>
<sequence>MKTRALATQRKSTRRGFTLVELLVVITIIGILAGLALVAIPAAVGRVKEGAMTAELVQMETAMKLFRNDYGAYPPDGNAAYYPTNGVREARFQSFFKKLFPRINSQDYDDALDSSDTGEKQQIQNLVDAGIVSPAILTGTLSLDNISPPEILVICLSGFSSDIEYPLTGSSERKRYFDFKPERLQDKDGDGWYEYYPSGVDAPYVYFDSRSYVTGAGAAARFPASTSSAFPGIGQARPYYQILGSTSGFANPDTFQIICAGIDGSFGEWDDYAVTNTDVKVYPGGLAGATLPSSLTAYAYTTDDRDNITNFAQGPLRNKEPE</sequence>
<dbReference type="EMBL" id="AANZ01000011">
    <property type="protein sequence ID" value="EAQ80003.1"/>
    <property type="molecule type" value="Genomic_DNA"/>
</dbReference>
<dbReference type="HOGENOM" id="CLU_862408_0_0_0"/>
<keyword evidence="1" id="KW-0488">Methylation</keyword>
<comment type="caution">
    <text evidence="3">The sequence shown here is derived from an EMBL/GenBank/DDBJ whole genome shotgun (WGS) entry which is preliminary data.</text>
</comment>
<evidence type="ECO:0000256" key="2">
    <source>
        <dbReference type="SAM" id="Phobius"/>
    </source>
</evidence>
<dbReference type="NCBIfam" id="TIGR02532">
    <property type="entry name" value="IV_pilin_GFxxxE"/>
    <property type="match status" value="1"/>
</dbReference>
<dbReference type="GO" id="GO:0015627">
    <property type="term" value="C:type II protein secretion system complex"/>
    <property type="evidence" value="ECO:0007669"/>
    <property type="project" value="InterPro"/>
</dbReference>
<protein>
    <submittedName>
        <fullName evidence="3">Uncharacterized protein</fullName>
    </submittedName>
</protein>
<dbReference type="RefSeq" id="WP_002654647.1">
    <property type="nucleotide sequence ID" value="NZ_CH672377.1"/>
</dbReference>
<dbReference type="PANTHER" id="PTHR30093:SF2">
    <property type="entry name" value="TYPE II SECRETION SYSTEM PROTEIN H"/>
    <property type="match status" value="1"/>
</dbReference>
<dbReference type="InterPro" id="IPR045584">
    <property type="entry name" value="Pilin-like"/>
</dbReference>
<dbReference type="GO" id="GO:0015628">
    <property type="term" value="P:protein secretion by the type II secretion system"/>
    <property type="evidence" value="ECO:0007669"/>
    <property type="project" value="InterPro"/>
</dbReference>
<dbReference type="eggNOG" id="COG2165">
    <property type="taxonomic scope" value="Bacteria"/>
</dbReference>
<dbReference type="Proteomes" id="UP000004358">
    <property type="component" value="Unassembled WGS sequence"/>
</dbReference>
<reference evidence="3 4" key="1">
    <citation type="submission" date="2006-02" db="EMBL/GenBank/DDBJ databases">
        <authorList>
            <person name="Amann R."/>
            <person name="Ferriera S."/>
            <person name="Johnson J."/>
            <person name="Kravitz S."/>
            <person name="Halpern A."/>
            <person name="Remington K."/>
            <person name="Beeson K."/>
            <person name="Tran B."/>
            <person name="Rogers Y.-H."/>
            <person name="Friedman R."/>
            <person name="Venter J.C."/>
        </authorList>
    </citation>
    <scope>NUCLEOTIDE SEQUENCE [LARGE SCALE GENOMIC DNA]</scope>
    <source>
        <strain evidence="3 4">DSM 3645</strain>
    </source>
</reference>
<name>A3ZTU6_9BACT</name>
<dbReference type="OrthoDB" id="283383at2"/>
<dbReference type="AlphaFoldDB" id="A3ZTU6"/>